<dbReference type="PROSITE" id="PS50297">
    <property type="entry name" value="ANK_REP_REGION"/>
    <property type="match status" value="1"/>
</dbReference>
<keyword evidence="1" id="KW-0677">Repeat</keyword>
<accession>A0A067MEH2</accession>
<dbReference type="InterPro" id="IPR002110">
    <property type="entry name" value="Ankyrin_rpt"/>
</dbReference>
<feature type="repeat" description="ANK" evidence="3">
    <location>
        <begin position="36"/>
        <end position="68"/>
    </location>
</feature>
<dbReference type="Proteomes" id="UP000027195">
    <property type="component" value="Unassembled WGS sequence"/>
</dbReference>
<dbReference type="SUPFAM" id="SSF48403">
    <property type="entry name" value="Ankyrin repeat"/>
    <property type="match status" value="1"/>
</dbReference>
<dbReference type="STRING" id="930990.A0A067MEH2"/>
<evidence type="ECO:0000313" key="5">
    <source>
        <dbReference type="Proteomes" id="UP000027195"/>
    </source>
</evidence>
<dbReference type="InParanoid" id="A0A067MEH2"/>
<dbReference type="InterPro" id="IPR036770">
    <property type="entry name" value="Ankyrin_rpt-contain_sf"/>
</dbReference>
<dbReference type="AlphaFoldDB" id="A0A067MEH2"/>
<gene>
    <name evidence="4" type="ORF">BOTBODRAFT_355223</name>
</gene>
<keyword evidence="5" id="KW-1185">Reference proteome</keyword>
<name>A0A067MEH2_BOTB1</name>
<keyword evidence="2 3" id="KW-0040">ANK repeat</keyword>
<dbReference type="EMBL" id="KL198040">
    <property type="protein sequence ID" value="KDQ13929.1"/>
    <property type="molecule type" value="Genomic_DNA"/>
</dbReference>
<dbReference type="Pfam" id="PF12796">
    <property type="entry name" value="Ank_2"/>
    <property type="match status" value="1"/>
</dbReference>
<evidence type="ECO:0000256" key="3">
    <source>
        <dbReference type="PROSITE-ProRule" id="PRU00023"/>
    </source>
</evidence>
<sequence>MEVALALLRAGVDVDDEDIEDLLLRGQDILNVADDTGATLLHYTSWRYSPSVNRLLLRLGADPHIRDNDGRTPLFNAIFRGENEDRVSKNAEVLLEGGANIDTADIRGLAPLLYAISMSSVSDTRLKLMLGDAYTPSPRGASGPVPLHTLIKMMRRAENRMDVVLALALSLGIANELTHRVNPSDLSDLGKEARKLLMQELREV</sequence>
<reference evidence="5" key="1">
    <citation type="journal article" date="2014" name="Proc. Natl. Acad. Sci. U.S.A.">
        <title>Extensive sampling of basidiomycete genomes demonstrates inadequacy of the white-rot/brown-rot paradigm for wood decay fungi.</title>
        <authorList>
            <person name="Riley R."/>
            <person name="Salamov A.A."/>
            <person name="Brown D.W."/>
            <person name="Nagy L.G."/>
            <person name="Floudas D."/>
            <person name="Held B.W."/>
            <person name="Levasseur A."/>
            <person name="Lombard V."/>
            <person name="Morin E."/>
            <person name="Otillar R."/>
            <person name="Lindquist E.A."/>
            <person name="Sun H."/>
            <person name="LaButti K.M."/>
            <person name="Schmutz J."/>
            <person name="Jabbour D."/>
            <person name="Luo H."/>
            <person name="Baker S.E."/>
            <person name="Pisabarro A.G."/>
            <person name="Walton J.D."/>
            <person name="Blanchette R.A."/>
            <person name="Henrissat B."/>
            <person name="Martin F."/>
            <person name="Cullen D."/>
            <person name="Hibbett D.S."/>
            <person name="Grigoriev I.V."/>
        </authorList>
    </citation>
    <scope>NUCLEOTIDE SEQUENCE [LARGE SCALE GENOMIC DNA]</scope>
    <source>
        <strain evidence="5">FD-172 SS1</strain>
    </source>
</reference>
<dbReference type="PANTHER" id="PTHR24198:SF165">
    <property type="entry name" value="ANKYRIN REPEAT-CONTAINING PROTEIN-RELATED"/>
    <property type="match status" value="1"/>
</dbReference>
<dbReference type="PROSITE" id="PS50088">
    <property type="entry name" value="ANK_REPEAT"/>
    <property type="match status" value="2"/>
</dbReference>
<feature type="repeat" description="ANK" evidence="3">
    <location>
        <begin position="69"/>
        <end position="106"/>
    </location>
</feature>
<dbReference type="PANTHER" id="PTHR24198">
    <property type="entry name" value="ANKYRIN REPEAT AND PROTEIN KINASE DOMAIN-CONTAINING PROTEIN"/>
    <property type="match status" value="1"/>
</dbReference>
<dbReference type="Gene3D" id="1.25.40.20">
    <property type="entry name" value="Ankyrin repeat-containing domain"/>
    <property type="match status" value="1"/>
</dbReference>
<evidence type="ECO:0000256" key="1">
    <source>
        <dbReference type="ARBA" id="ARBA00022737"/>
    </source>
</evidence>
<dbReference type="OrthoDB" id="194358at2759"/>
<evidence type="ECO:0000313" key="4">
    <source>
        <dbReference type="EMBL" id="KDQ13929.1"/>
    </source>
</evidence>
<proteinExistence type="predicted"/>
<evidence type="ECO:0000256" key="2">
    <source>
        <dbReference type="ARBA" id="ARBA00023043"/>
    </source>
</evidence>
<protein>
    <submittedName>
        <fullName evidence="4">Uncharacterized protein</fullName>
    </submittedName>
</protein>
<organism evidence="4 5">
    <name type="scientific">Botryobasidium botryosum (strain FD-172 SS1)</name>
    <dbReference type="NCBI Taxonomy" id="930990"/>
    <lineage>
        <taxon>Eukaryota</taxon>
        <taxon>Fungi</taxon>
        <taxon>Dikarya</taxon>
        <taxon>Basidiomycota</taxon>
        <taxon>Agaricomycotina</taxon>
        <taxon>Agaricomycetes</taxon>
        <taxon>Cantharellales</taxon>
        <taxon>Botryobasidiaceae</taxon>
        <taxon>Botryobasidium</taxon>
    </lineage>
</organism>
<dbReference type="HOGENOM" id="CLU_1343042_0_0_1"/>